<dbReference type="GO" id="GO:0005524">
    <property type="term" value="F:ATP binding"/>
    <property type="evidence" value="ECO:0007669"/>
    <property type="project" value="UniProtKB-KW"/>
</dbReference>
<dbReference type="InterPro" id="IPR027417">
    <property type="entry name" value="P-loop_NTPase"/>
</dbReference>
<keyword evidence="2" id="KW-0255">Endonuclease</keyword>
<reference evidence="2 3" key="1">
    <citation type="journal article" date="2018" name="Elife">
        <title>Discovery and characterization of a prevalent human gut bacterial enzyme sufficient for the inactivation of a family of plant toxins.</title>
        <authorList>
            <person name="Koppel N."/>
            <person name="Bisanz J.E."/>
            <person name="Pandelia M.E."/>
            <person name="Turnbaugh P.J."/>
            <person name="Balskus E.P."/>
        </authorList>
    </citation>
    <scope>NUCLEOTIDE SEQUENCE [LARGE SCALE GENOMIC DNA]</scope>
    <source>
        <strain evidence="2 3">16A</strain>
    </source>
</reference>
<dbReference type="Gene3D" id="3.90.1570.50">
    <property type="match status" value="1"/>
</dbReference>
<keyword evidence="2" id="KW-0540">Nuclease</keyword>
<comment type="caution">
    <text evidence="2">The sequence shown here is derived from an EMBL/GenBank/DDBJ whole genome shotgun (WGS) entry which is preliminary data.</text>
</comment>
<evidence type="ECO:0000259" key="1">
    <source>
        <dbReference type="PROSITE" id="PS51192"/>
    </source>
</evidence>
<dbReference type="Pfam" id="PF22679">
    <property type="entry name" value="T1R_D3-like"/>
    <property type="match status" value="1"/>
</dbReference>
<dbReference type="GO" id="GO:0009307">
    <property type="term" value="P:DNA restriction-modification system"/>
    <property type="evidence" value="ECO:0007669"/>
    <property type="project" value="UniProtKB-KW"/>
</dbReference>
<dbReference type="InterPro" id="IPR040980">
    <property type="entry name" value="SWI2_SNF2"/>
</dbReference>
<dbReference type="AlphaFoldDB" id="A0ABD7GFV8"/>
<dbReference type="PROSITE" id="PS51192">
    <property type="entry name" value="HELICASE_ATP_BIND_1"/>
    <property type="match status" value="1"/>
</dbReference>
<dbReference type="RefSeq" id="WP_015760611.1">
    <property type="nucleotide sequence ID" value="NZ_CABMOO010000023.1"/>
</dbReference>
<protein>
    <submittedName>
        <fullName evidence="2">Type I restriction endonuclease subunit R</fullName>
    </submittedName>
</protein>
<dbReference type="GO" id="GO:0009035">
    <property type="term" value="F:type I site-specific deoxyribonuclease activity"/>
    <property type="evidence" value="ECO:0007669"/>
    <property type="project" value="UniProtKB-EC"/>
</dbReference>
<dbReference type="EMBL" id="PPUQ01000024">
    <property type="protein sequence ID" value="RDC35083.1"/>
    <property type="molecule type" value="Genomic_DNA"/>
</dbReference>
<dbReference type="Proteomes" id="UP000253915">
    <property type="component" value="Unassembled WGS sequence"/>
</dbReference>
<evidence type="ECO:0000313" key="2">
    <source>
        <dbReference type="EMBL" id="RDC35083.1"/>
    </source>
</evidence>
<gene>
    <name evidence="2" type="ORF">C1853_13350</name>
</gene>
<feature type="domain" description="Helicase ATP-binding" evidence="1">
    <location>
        <begin position="328"/>
        <end position="550"/>
    </location>
</feature>
<dbReference type="GeneID" id="69510352"/>
<dbReference type="Pfam" id="PF04313">
    <property type="entry name" value="HSDR_N"/>
    <property type="match status" value="1"/>
</dbReference>
<name>A0ABD7GFV8_EGGLN</name>
<dbReference type="PANTHER" id="PTHR42927:SF1">
    <property type="entry name" value="HELICASE SUPERFAMILY 1 AND 2 DOMAIN-CONTAINING PROTEIN"/>
    <property type="match status" value="1"/>
</dbReference>
<evidence type="ECO:0000313" key="3">
    <source>
        <dbReference type="Proteomes" id="UP000253915"/>
    </source>
</evidence>
<dbReference type="SUPFAM" id="SSF52540">
    <property type="entry name" value="P-loop containing nucleoside triphosphate hydrolases"/>
    <property type="match status" value="2"/>
</dbReference>
<dbReference type="Gene3D" id="3.40.50.300">
    <property type="entry name" value="P-loop containing nucleotide triphosphate hydrolases"/>
    <property type="match status" value="2"/>
</dbReference>
<dbReference type="SMART" id="SM00487">
    <property type="entry name" value="DEXDc"/>
    <property type="match status" value="1"/>
</dbReference>
<dbReference type="InterPro" id="IPR014001">
    <property type="entry name" value="Helicase_ATP-bd"/>
</dbReference>
<dbReference type="PANTHER" id="PTHR42927">
    <property type="entry name" value="HELICASE SUPERFAMILY 1 AND 2 DOMAIN-CONTAINING PROTEIN"/>
    <property type="match status" value="1"/>
</dbReference>
<proteinExistence type="predicted"/>
<dbReference type="InterPro" id="IPR007409">
    <property type="entry name" value="Restrct_endonuc_type1_HsdR_N"/>
</dbReference>
<keyword evidence="2" id="KW-0378">Hydrolase</keyword>
<organism evidence="2 3">
    <name type="scientific">Eggerthella lenta</name>
    <name type="common">Eubacterium lentum</name>
    <dbReference type="NCBI Taxonomy" id="84112"/>
    <lineage>
        <taxon>Bacteria</taxon>
        <taxon>Bacillati</taxon>
        <taxon>Actinomycetota</taxon>
        <taxon>Coriobacteriia</taxon>
        <taxon>Eggerthellales</taxon>
        <taxon>Eggerthellaceae</taxon>
        <taxon>Eggerthella</taxon>
    </lineage>
</organism>
<accession>A0ABD7GFV8</accession>
<dbReference type="InterPro" id="IPR055180">
    <property type="entry name" value="HsdR_RecA-like_helicase_dom_2"/>
</dbReference>
<dbReference type="Pfam" id="PF18766">
    <property type="entry name" value="SWI2_SNF2"/>
    <property type="match status" value="1"/>
</dbReference>
<dbReference type="GO" id="GO:0003677">
    <property type="term" value="F:DNA binding"/>
    <property type="evidence" value="ECO:0007669"/>
    <property type="project" value="UniProtKB-KW"/>
</dbReference>
<sequence>MTKVDMHIPGKSDLDVSFDGSRKIHQEAPFERYISRKVAGLEHSGWALSPDDTGFDPNDALVFDDFVAWLEATAPEKLDKMRREKGARWADQLKRALVKSLERNGTVLTLRKGFQMAGYQTIECMAGYPDDERVPGARERYDANILRFMHQVHYQTAGSKSLDFVLFVNGIPVATGEVKTELTQTVRDAIDEYADERKPVEPDGGRKNPLLMYKRGAVVHFAVSEDEVWMCTNLGPFPSKSARPRFLPFNLGRDGGAGNPDAPEGEYRTHYLWDTILQRDNWLSIFDRFVFEEVEDRQDASGRWRRQATQIFPRYHQFDAERKVLADAREHGAGRRYLIEHSAGSGKTETISWAAHDLARLRRADGEKMFSSVVVVTDRLSLDQNIKKTISQLSKVTGQVVMIGRDERGNAVSDGSKSSQLVEALRQKREIVVVTIQTFLYAWPDIAVLPELDGAGFAVIVDEAHSSQEGSSAASLKTAFNAAADKLKFERMLDFDDDSGDDGSVMDAYFAQMQASNLMPPNVSFLAFTATPKAETKTLFGTPTGEEDEDGNPVMGSFHLYPMRQAIEEGYIIDPLSGYVPLKTLTRIEDESEDADGRLVDERRARRKIAKWRSLHPTNVMEKAKWIIDHFVDNVAPLLNGEAKAMIVTSGRPEVVRYKYAIEAYLRARPDLDPAKVEPRLRFKVPGEPLVAFSQKVLGDRCVLPEDEYLEDNPFALIERGYEYTEANMNPTGQGPVERAFDRPESRLLIVANKFQTGFDQKKLVALYVDKPLGNAIEIVQTYSRVNRTCSGKDRVFVVDFVNDPETVLAAFKTYDKGATMSAAQDPNVVYDLKDALDAADVFATRDVEGFKEALYRSKGLAAGGESDAYRTALYSAVSGPAEIFRERFAAARDSYETWLECANRAEAAGEAEEAERAKRSADEAAGRVAELMTFRKKLSKYCSAYTFLSQALDFGDPDLEVFYSFAKLLGHRIAGTSLDDVDVRGLVLRDFRISAQKVPEGVEGGELMPMGAGGSGAAPKRDTMARIVERLNRTWGDEGDPLVKARAVNAVSDAVAADPVTNTQITNTSNTKEAVLADGRLRNIVIRALMSMMSNELGDLAEQALDDPQAIEPLADQVYDLISQGKRYDIAELASYLSKGE</sequence>